<dbReference type="InParanoid" id="A0A0D2JCR9"/>
<proteinExistence type="predicted"/>
<dbReference type="PANTHER" id="PTHR30055">
    <property type="entry name" value="HTH-TYPE TRANSCRIPTIONAL REGULATOR RUTR"/>
    <property type="match status" value="1"/>
</dbReference>
<dbReference type="SUPFAM" id="SSF46689">
    <property type="entry name" value="Homeodomain-like"/>
    <property type="match status" value="1"/>
</dbReference>
<accession>A0A0D2JCR9</accession>
<dbReference type="Gene3D" id="1.10.357.10">
    <property type="entry name" value="Tetracycline Repressor, domain 2"/>
    <property type="match status" value="1"/>
</dbReference>
<dbReference type="Pfam" id="PF00440">
    <property type="entry name" value="TetR_N"/>
    <property type="match status" value="1"/>
</dbReference>
<dbReference type="InterPro" id="IPR023772">
    <property type="entry name" value="DNA-bd_HTH_TetR-type_CS"/>
</dbReference>
<dbReference type="PROSITE" id="PS01081">
    <property type="entry name" value="HTH_TETR_1"/>
    <property type="match status" value="1"/>
</dbReference>
<name>A0A0D2JCR9_9BACT</name>
<dbReference type="GO" id="GO:0000976">
    <property type="term" value="F:transcription cis-regulatory region binding"/>
    <property type="evidence" value="ECO:0007669"/>
    <property type="project" value="TreeGrafter"/>
</dbReference>
<dbReference type="PANTHER" id="PTHR30055:SF234">
    <property type="entry name" value="HTH-TYPE TRANSCRIPTIONAL REGULATOR BETI"/>
    <property type="match status" value="1"/>
</dbReference>
<dbReference type="AlphaFoldDB" id="A0A0D2JCR9"/>
<evidence type="ECO:0000256" key="1">
    <source>
        <dbReference type="ARBA" id="ARBA00023015"/>
    </source>
</evidence>
<evidence type="ECO:0000259" key="5">
    <source>
        <dbReference type="PROSITE" id="PS50977"/>
    </source>
</evidence>
<evidence type="ECO:0000256" key="3">
    <source>
        <dbReference type="ARBA" id="ARBA00023163"/>
    </source>
</evidence>
<dbReference type="Proteomes" id="UP000032233">
    <property type="component" value="Unassembled WGS sequence"/>
</dbReference>
<evidence type="ECO:0000256" key="4">
    <source>
        <dbReference type="PROSITE-ProRule" id="PRU00335"/>
    </source>
</evidence>
<keyword evidence="2 4" id="KW-0238">DNA-binding</keyword>
<reference evidence="6 7" key="1">
    <citation type="submission" date="2013-11" db="EMBL/GenBank/DDBJ databases">
        <title>Metagenomic analysis of a methanogenic consortium involved in long chain n-alkane degradation.</title>
        <authorList>
            <person name="Davidova I.A."/>
            <person name="Callaghan A.V."/>
            <person name="Wawrik B."/>
            <person name="Pruitt S."/>
            <person name="Marks C."/>
            <person name="Duncan K.E."/>
            <person name="Suflita J.M."/>
        </authorList>
    </citation>
    <scope>NUCLEOTIDE SEQUENCE [LARGE SCALE GENOMIC DNA]</scope>
    <source>
        <strain evidence="6 7">SPR</strain>
    </source>
</reference>
<feature type="DNA-binding region" description="H-T-H motif" evidence="4">
    <location>
        <begin position="11"/>
        <end position="30"/>
    </location>
</feature>
<comment type="caution">
    <text evidence="6">The sequence shown here is derived from an EMBL/GenBank/DDBJ whole genome shotgun (WGS) entry which is preliminary data.</text>
</comment>
<dbReference type="STRING" id="1429043.X474_13755"/>
<evidence type="ECO:0000256" key="2">
    <source>
        <dbReference type="ARBA" id="ARBA00023125"/>
    </source>
</evidence>
<dbReference type="InterPro" id="IPR001647">
    <property type="entry name" value="HTH_TetR"/>
</dbReference>
<sequence length="178" mass="20656">MFTKIGFEAATTHLIAQNAGISVGGLYAHFPNKEEMFLQIIADRDKNAYEVMRSAIDTAVSKNMTPEETVEFLFSSFFSIYRRDIAFNLEVNKFARFNNQAREIHDYWQDHEADLLDEWLASVFTESNEDDLKAAVLIVALSAHEVFQYLYKNQGRVDEEKMLKQLIMMVKRFLIPRA</sequence>
<feature type="domain" description="HTH tetR-type" evidence="5">
    <location>
        <begin position="1"/>
        <end position="48"/>
    </location>
</feature>
<dbReference type="InterPro" id="IPR009057">
    <property type="entry name" value="Homeodomain-like_sf"/>
</dbReference>
<dbReference type="GO" id="GO:0003700">
    <property type="term" value="F:DNA-binding transcription factor activity"/>
    <property type="evidence" value="ECO:0007669"/>
    <property type="project" value="TreeGrafter"/>
</dbReference>
<protein>
    <recommendedName>
        <fullName evidence="5">HTH tetR-type domain-containing protein</fullName>
    </recommendedName>
</protein>
<dbReference type="EMBL" id="AZAC01000015">
    <property type="protein sequence ID" value="KIX13546.1"/>
    <property type="molecule type" value="Genomic_DNA"/>
</dbReference>
<keyword evidence="3" id="KW-0804">Transcription</keyword>
<gene>
    <name evidence="6" type="ORF">X474_13755</name>
</gene>
<evidence type="ECO:0000313" key="6">
    <source>
        <dbReference type="EMBL" id="KIX13546.1"/>
    </source>
</evidence>
<organism evidence="6 7">
    <name type="scientific">Dethiosulfatarculus sandiegensis</name>
    <dbReference type="NCBI Taxonomy" id="1429043"/>
    <lineage>
        <taxon>Bacteria</taxon>
        <taxon>Pseudomonadati</taxon>
        <taxon>Thermodesulfobacteriota</taxon>
        <taxon>Desulfarculia</taxon>
        <taxon>Desulfarculales</taxon>
        <taxon>Desulfarculaceae</taxon>
        <taxon>Dethiosulfatarculus</taxon>
    </lineage>
</organism>
<keyword evidence="1" id="KW-0805">Transcription regulation</keyword>
<evidence type="ECO:0000313" key="7">
    <source>
        <dbReference type="Proteomes" id="UP000032233"/>
    </source>
</evidence>
<dbReference type="PROSITE" id="PS50977">
    <property type="entry name" value="HTH_TETR_2"/>
    <property type="match status" value="1"/>
</dbReference>
<dbReference type="InterPro" id="IPR050109">
    <property type="entry name" value="HTH-type_TetR-like_transc_reg"/>
</dbReference>
<keyword evidence="7" id="KW-1185">Reference proteome</keyword>